<dbReference type="EMBL" id="OZ035840">
    <property type="protein sequence ID" value="CAL1589019.1"/>
    <property type="molecule type" value="Genomic_DNA"/>
</dbReference>
<reference evidence="1 2" key="1">
    <citation type="submission" date="2024-04" db="EMBL/GenBank/DDBJ databases">
        <authorList>
            <person name="Waldvogel A.-M."/>
            <person name="Schoenle A."/>
        </authorList>
    </citation>
    <scope>NUCLEOTIDE SEQUENCE [LARGE SCALE GENOMIC DNA]</scope>
</reference>
<protein>
    <submittedName>
        <fullName evidence="1">Uncharacterized protein</fullName>
    </submittedName>
</protein>
<evidence type="ECO:0000313" key="1">
    <source>
        <dbReference type="EMBL" id="CAL1589019.1"/>
    </source>
</evidence>
<name>A0AAV2KHE0_KNICA</name>
<keyword evidence="2" id="KW-1185">Reference proteome</keyword>
<proteinExistence type="predicted"/>
<dbReference type="AlphaFoldDB" id="A0AAV2KHE0"/>
<sequence length="95" mass="10351">MGAQKRRAGFGLRGVRHVVQHLSLSNSSQPEHLCSALAVHSSDSWFDKTPAQSCPAPANSRIRNVHLICQEDPPQRATIIRDPARSQSNTRIGAA</sequence>
<evidence type="ECO:0000313" key="2">
    <source>
        <dbReference type="Proteomes" id="UP001497482"/>
    </source>
</evidence>
<organism evidence="1 2">
    <name type="scientific">Knipowitschia caucasica</name>
    <name type="common">Caucasian dwarf goby</name>
    <name type="synonym">Pomatoschistus caucasicus</name>
    <dbReference type="NCBI Taxonomy" id="637954"/>
    <lineage>
        <taxon>Eukaryota</taxon>
        <taxon>Metazoa</taxon>
        <taxon>Chordata</taxon>
        <taxon>Craniata</taxon>
        <taxon>Vertebrata</taxon>
        <taxon>Euteleostomi</taxon>
        <taxon>Actinopterygii</taxon>
        <taxon>Neopterygii</taxon>
        <taxon>Teleostei</taxon>
        <taxon>Neoteleostei</taxon>
        <taxon>Acanthomorphata</taxon>
        <taxon>Gobiaria</taxon>
        <taxon>Gobiiformes</taxon>
        <taxon>Gobioidei</taxon>
        <taxon>Gobiidae</taxon>
        <taxon>Gobiinae</taxon>
        <taxon>Knipowitschia</taxon>
    </lineage>
</organism>
<gene>
    <name evidence="1" type="ORF">KC01_LOCUS18709</name>
</gene>
<dbReference type="Proteomes" id="UP001497482">
    <property type="component" value="Chromosome 18"/>
</dbReference>
<accession>A0AAV2KHE0</accession>